<dbReference type="InterPro" id="IPR038726">
    <property type="entry name" value="PDDEXK_AddAB-type"/>
</dbReference>
<dbReference type="GO" id="GO:0004527">
    <property type="term" value="F:exonuclease activity"/>
    <property type="evidence" value="ECO:0007669"/>
    <property type="project" value="UniProtKB-KW"/>
</dbReference>
<dbReference type="Pfam" id="PF00580">
    <property type="entry name" value="UvrD-helicase"/>
    <property type="match status" value="1"/>
</dbReference>
<evidence type="ECO:0000256" key="4">
    <source>
        <dbReference type="ARBA" id="ARBA00022801"/>
    </source>
</evidence>
<dbReference type="EMBL" id="JMCC02000039">
    <property type="protein sequence ID" value="KIG16395.1"/>
    <property type="molecule type" value="Genomic_DNA"/>
</dbReference>
<dbReference type="InterPro" id="IPR027417">
    <property type="entry name" value="P-loop_NTPase"/>
</dbReference>
<dbReference type="GO" id="GO:0005829">
    <property type="term" value="C:cytosol"/>
    <property type="evidence" value="ECO:0007669"/>
    <property type="project" value="TreeGrafter"/>
</dbReference>
<comment type="caution">
    <text evidence="18">The sequence shown here is derived from an EMBL/GenBank/DDBJ whole genome shotgun (WGS) entry which is preliminary data.</text>
</comment>
<dbReference type="EC" id="5.6.2.4" evidence="12"/>
<feature type="region of interest" description="Disordered" evidence="15">
    <location>
        <begin position="1"/>
        <end position="23"/>
    </location>
</feature>
<evidence type="ECO:0000256" key="10">
    <source>
        <dbReference type="ARBA" id="ARBA00023235"/>
    </source>
</evidence>
<feature type="domain" description="UvrD-like helicase C-terminal" evidence="17">
    <location>
        <begin position="511"/>
        <end position="808"/>
    </location>
</feature>
<comment type="catalytic activity">
    <reaction evidence="13">
        <text>ATP + H2O = ADP + phosphate + H(+)</text>
        <dbReference type="Rhea" id="RHEA:13065"/>
        <dbReference type="ChEBI" id="CHEBI:15377"/>
        <dbReference type="ChEBI" id="CHEBI:15378"/>
        <dbReference type="ChEBI" id="CHEBI:30616"/>
        <dbReference type="ChEBI" id="CHEBI:43474"/>
        <dbReference type="ChEBI" id="CHEBI:456216"/>
        <dbReference type="EC" id="5.6.2.4"/>
    </reaction>
</comment>
<keyword evidence="9" id="KW-0234">DNA repair</keyword>
<name>A0A0C2D3U0_9BACT</name>
<proteinExistence type="predicted"/>
<evidence type="ECO:0000256" key="13">
    <source>
        <dbReference type="ARBA" id="ARBA00048988"/>
    </source>
</evidence>
<dbReference type="PANTHER" id="PTHR11070">
    <property type="entry name" value="UVRD / RECB / PCRA DNA HELICASE FAMILY MEMBER"/>
    <property type="match status" value="1"/>
</dbReference>
<feature type="binding site" evidence="14">
    <location>
        <begin position="38"/>
        <end position="45"/>
    </location>
    <ligand>
        <name>ATP</name>
        <dbReference type="ChEBI" id="CHEBI:30616"/>
    </ligand>
</feature>
<evidence type="ECO:0000256" key="3">
    <source>
        <dbReference type="ARBA" id="ARBA00022763"/>
    </source>
</evidence>
<comment type="catalytic activity">
    <reaction evidence="11">
        <text>Couples ATP hydrolysis with the unwinding of duplex DNA by translocating in the 3'-5' direction.</text>
        <dbReference type="EC" id="5.6.2.4"/>
    </reaction>
</comment>
<organism evidence="18 19">
    <name type="scientific">Enhygromyxa salina</name>
    <dbReference type="NCBI Taxonomy" id="215803"/>
    <lineage>
        <taxon>Bacteria</taxon>
        <taxon>Pseudomonadati</taxon>
        <taxon>Myxococcota</taxon>
        <taxon>Polyangia</taxon>
        <taxon>Nannocystales</taxon>
        <taxon>Nannocystaceae</taxon>
        <taxon>Enhygromyxa</taxon>
    </lineage>
</organism>
<dbReference type="Gene3D" id="3.90.320.10">
    <property type="match status" value="1"/>
</dbReference>
<evidence type="ECO:0000313" key="19">
    <source>
        <dbReference type="Proteomes" id="UP000031599"/>
    </source>
</evidence>
<feature type="region of interest" description="Disordered" evidence="15">
    <location>
        <begin position="949"/>
        <end position="995"/>
    </location>
</feature>
<dbReference type="Gene3D" id="3.40.50.300">
    <property type="entry name" value="P-loop containing nucleotide triphosphate hydrolases"/>
    <property type="match status" value="4"/>
</dbReference>
<keyword evidence="3" id="KW-0227">DNA damage</keyword>
<dbReference type="InterPro" id="IPR014017">
    <property type="entry name" value="DNA_helicase_UvrD-like_C"/>
</dbReference>
<evidence type="ECO:0000256" key="2">
    <source>
        <dbReference type="ARBA" id="ARBA00022741"/>
    </source>
</evidence>
<protein>
    <recommendedName>
        <fullName evidence="12">DNA 3'-5' helicase</fullName>
        <ecNumber evidence="12">5.6.2.4</ecNumber>
    </recommendedName>
</protein>
<dbReference type="Pfam" id="PF12705">
    <property type="entry name" value="PDDEXK_1"/>
    <property type="match status" value="1"/>
</dbReference>
<evidence type="ECO:0000256" key="11">
    <source>
        <dbReference type="ARBA" id="ARBA00034617"/>
    </source>
</evidence>
<sequence length="1349" mass="147708">MNELEHDDPRGPGGSNDANDHASEQGSLELDANLVLAAGAGAGKTHALVTVALGLYVGAGQSQREPLDPAQVWAVTFTEKAARELRQRIVARAGALADNPEAALAEEPELAQMLGDRQLGAPRWRAILDQLPAAPIGTFHSLCGQLLRSFAVEAGVDPSFGVLDENAANELFARTLDEVLLRELEGGDDGDDDSHTRAAARALGGPDTLRAALRRLHGKLGEEGRDPQSLLTDAEGQPQPGFDRKLAWASFADACQALCDSIALLEESREDRLRPTLRALAIERRRIGDCEPRQVDRWYPAMVRVAGQRRGKGTLPKRAKRVWEPFAAAWEQVQDCVASLEEQELARRIVALLDAISRAYAAEKQRLQVLDFVDLVRGAHDLLRDDRVVRRQVKQRLGALLVDEFQDTNGLQLDLVHLLAEARDHERAVPRGARASALLPLGARCFAAVGDRKQSIYEFRGADVSLFQTLAARARSGGAGLRLHALRRSWRSRPRLVEFCNQLFARLLISDDPEGFAVDWIEDVDRLTPVREDHEDQAGIPAVQLLCSDPTEDARARRSQEARRMAEHLRLLLDARPPLGRSDAQGRPKPLRGADVAILMRTHSHVARYRKALSELGIASVVVGGRGFYAAREVRELAVLMLAIADPRDPLASAGVWRSPVWGICDASIVELAVAEQLRVADHVAGCAIELSAPEDAATVTQVARLIDRLHHELDRLGPARVLRFAVDRLGLRQVLAWDDAGEQRIANVDKLIALLGSREFAGLGAVATARRLLERGEDLLDREAPAEVAAAADPDAVRIMTVHAAKGLEFPVVIVPELGAEPRGQEGPVVFERELGLAVVSPDLVGRRRPSPHAQAINERLAARRDAESRRLLYVACTRARDLLVLIGDAPEGRGAEGNWRKLIDAALPELTELVEVVDAGPVIQTEQDGPTSAIQWLLERVDAVRRAATDAPAPADASPTAAPLADPTDTPSPTPPTPPDPARQATDESPEQLDRAYARSEALHLRDCELEVSLSGLAEFDKCPRRYLLTHVVGLETPVHEEREAMVGLQLLPFVPRERGNEHDSGDRSPPSLSEARARGRLVHYLLGSVDLDRLGRDPARALDGFAAQDHIPDRLWSELRDDLLRFAARPWVHELIEIQRSDPRRVLRSLPFALQVLGEHAPQAPPVEPTTRPQLDLFAPITTAAAPPPEGCVIVRGRIDLVWIDDDGRLNVVDWQYGRAPPDPGSILDPDQVAGFRRLTQAWALRRLWGDAIALRAGAVFLREQQPDPGLRELDAATLARFDQRLRGTAARLLRVELGEDATAQPWPKLEQPAACGECIHIARCWRADPADSGGPEADNHDPGDR</sequence>
<evidence type="ECO:0000259" key="17">
    <source>
        <dbReference type="PROSITE" id="PS51217"/>
    </source>
</evidence>
<feature type="compositionally biased region" description="Low complexity" evidence="15">
    <location>
        <begin position="951"/>
        <end position="971"/>
    </location>
</feature>
<evidence type="ECO:0000256" key="14">
    <source>
        <dbReference type="PROSITE-ProRule" id="PRU00560"/>
    </source>
</evidence>
<dbReference type="GO" id="GO:0043138">
    <property type="term" value="F:3'-5' DNA helicase activity"/>
    <property type="evidence" value="ECO:0007669"/>
    <property type="project" value="UniProtKB-EC"/>
</dbReference>
<dbReference type="GO" id="GO:0005524">
    <property type="term" value="F:ATP binding"/>
    <property type="evidence" value="ECO:0007669"/>
    <property type="project" value="UniProtKB-UniRule"/>
</dbReference>
<dbReference type="Gene3D" id="1.10.486.10">
    <property type="entry name" value="PCRA, domain 4"/>
    <property type="match status" value="1"/>
</dbReference>
<keyword evidence="4 14" id="KW-0378">Hydrolase</keyword>
<accession>A0A0C2D3U0</accession>
<evidence type="ECO:0000256" key="8">
    <source>
        <dbReference type="ARBA" id="ARBA00023125"/>
    </source>
</evidence>
<feature type="domain" description="UvrD-like helicase ATP-binding" evidence="16">
    <location>
        <begin position="17"/>
        <end position="493"/>
    </location>
</feature>
<evidence type="ECO:0000256" key="15">
    <source>
        <dbReference type="SAM" id="MobiDB-lite"/>
    </source>
</evidence>
<dbReference type="GO" id="GO:0003677">
    <property type="term" value="F:DNA binding"/>
    <property type="evidence" value="ECO:0007669"/>
    <property type="project" value="UniProtKB-KW"/>
</dbReference>
<dbReference type="GO" id="GO:0000725">
    <property type="term" value="P:recombinational repair"/>
    <property type="evidence" value="ECO:0007669"/>
    <property type="project" value="TreeGrafter"/>
</dbReference>
<reference evidence="18 19" key="1">
    <citation type="submission" date="2014-12" db="EMBL/GenBank/DDBJ databases">
        <title>Genome assembly of Enhygromyxa salina DSM 15201.</title>
        <authorList>
            <person name="Sharma G."/>
            <person name="Subramanian S."/>
        </authorList>
    </citation>
    <scope>NUCLEOTIDE SEQUENCE [LARGE SCALE GENOMIC DNA]</scope>
    <source>
        <strain evidence="18 19">DSM 15201</strain>
    </source>
</reference>
<dbReference type="Proteomes" id="UP000031599">
    <property type="component" value="Unassembled WGS sequence"/>
</dbReference>
<feature type="compositionally biased region" description="Pro residues" evidence="15">
    <location>
        <begin position="972"/>
        <end position="983"/>
    </location>
</feature>
<evidence type="ECO:0000313" key="18">
    <source>
        <dbReference type="EMBL" id="KIG16395.1"/>
    </source>
</evidence>
<dbReference type="PROSITE" id="PS51217">
    <property type="entry name" value="UVRD_HELICASE_CTER"/>
    <property type="match status" value="1"/>
</dbReference>
<evidence type="ECO:0000259" key="16">
    <source>
        <dbReference type="PROSITE" id="PS51198"/>
    </source>
</evidence>
<dbReference type="Pfam" id="PF13361">
    <property type="entry name" value="UvrD_C"/>
    <property type="match status" value="1"/>
</dbReference>
<evidence type="ECO:0000256" key="12">
    <source>
        <dbReference type="ARBA" id="ARBA00034808"/>
    </source>
</evidence>
<keyword evidence="1" id="KW-0540">Nuclease</keyword>
<keyword evidence="10" id="KW-0413">Isomerase</keyword>
<keyword evidence="7 14" id="KW-0067">ATP-binding</keyword>
<keyword evidence="6" id="KW-0269">Exonuclease</keyword>
<dbReference type="GO" id="GO:0009338">
    <property type="term" value="C:exodeoxyribonuclease V complex"/>
    <property type="evidence" value="ECO:0007669"/>
    <property type="project" value="TreeGrafter"/>
</dbReference>
<dbReference type="PROSITE" id="PS51198">
    <property type="entry name" value="UVRD_HELICASE_ATP_BIND"/>
    <property type="match status" value="1"/>
</dbReference>
<evidence type="ECO:0000256" key="7">
    <source>
        <dbReference type="ARBA" id="ARBA00022840"/>
    </source>
</evidence>
<dbReference type="RefSeq" id="WP_052549874.1">
    <property type="nucleotide sequence ID" value="NZ_JMCC02000039.1"/>
</dbReference>
<keyword evidence="8" id="KW-0238">DNA-binding</keyword>
<dbReference type="InterPro" id="IPR011604">
    <property type="entry name" value="PDDEXK-like_dom_sf"/>
</dbReference>
<dbReference type="PANTHER" id="PTHR11070:SF23">
    <property type="entry name" value="RECBCD ENZYME SUBUNIT RECB"/>
    <property type="match status" value="1"/>
</dbReference>
<evidence type="ECO:0000256" key="1">
    <source>
        <dbReference type="ARBA" id="ARBA00022722"/>
    </source>
</evidence>
<dbReference type="SUPFAM" id="SSF52540">
    <property type="entry name" value="P-loop containing nucleoside triphosphate hydrolases"/>
    <property type="match status" value="1"/>
</dbReference>
<dbReference type="InterPro" id="IPR000212">
    <property type="entry name" value="DNA_helicase_UvrD/REP"/>
</dbReference>
<evidence type="ECO:0000256" key="5">
    <source>
        <dbReference type="ARBA" id="ARBA00022806"/>
    </source>
</evidence>
<keyword evidence="5 14" id="KW-0347">Helicase</keyword>
<gene>
    <name evidence="18" type="ORF">DB30_04562</name>
</gene>
<evidence type="ECO:0000256" key="9">
    <source>
        <dbReference type="ARBA" id="ARBA00023204"/>
    </source>
</evidence>
<evidence type="ECO:0000256" key="6">
    <source>
        <dbReference type="ARBA" id="ARBA00022839"/>
    </source>
</evidence>
<dbReference type="InterPro" id="IPR014016">
    <property type="entry name" value="UvrD-like_ATP-bd"/>
</dbReference>
<keyword evidence="2 14" id="KW-0547">Nucleotide-binding</keyword>